<feature type="chain" id="PRO_5044226996" evidence="7">
    <location>
        <begin position="17"/>
        <end position="543"/>
    </location>
</feature>
<keyword evidence="2 6" id="KW-0812">Transmembrane</keyword>
<sequence length="543" mass="61280">MKIVTFVLVMFMCVYGENTTAVLNATENPIANNTTLLTATVASQAVGIVNAGNSSTSANTNDPYAKNKTHSSEYNASTTGPDIITQPGNYDVIHVLDKNNESFICIRKNATNEIETLETTTSSNDMTTAFSENTSIYTENSILSNPNWTCTPNKTDDYYYDEYAYFNYPEYIAGKALFQYLSPVVLIVGVVFNILNFVVLTCTNMRKTSASLYLAVLAICDNINLLMTLTNHWLIQLFNIEYRKTNDALCRISLFLAYFLAHLSAWLLVAVTAERVVTVMFPMRARDWCTLKTATINILILTAVIFVLNMHIFFVSGSGIIMWNGELWPVSCYSYNDDKHFNWKQNIWPWIDFAFAAFIPFTLILICNIIIISVVTKAHQRRRANMNVQDERDDATRSMTIMLIAVSLTFVILTLPITIYYILDAQITGDNPYESHQHVADMRLFRSLATQLFFINCGINFLLYCITGKRYRTELVKLFCCRRVEKRHAPRTTGATYITSDTKSASQVTSFTTIENKTAVSLVENGGAPQNNSDANKDESTKF</sequence>
<dbReference type="PROSITE" id="PS50262">
    <property type="entry name" value="G_PROTEIN_RECEP_F1_2"/>
    <property type="match status" value="1"/>
</dbReference>
<name>A0A8J1Y258_OWEFU</name>
<evidence type="ECO:0000256" key="3">
    <source>
        <dbReference type="ARBA" id="ARBA00022989"/>
    </source>
</evidence>
<dbReference type="PRINTS" id="PR00237">
    <property type="entry name" value="GPCRRHODOPSN"/>
</dbReference>
<evidence type="ECO:0000256" key="7">
    <source>
        <dbReference type="SAM" id="SignalP"/>
    </source>
</evidence>
<dbReference type="Proteomes" id="UP000749559">
    <property type="component" value="Unassembled WGS sequence"/>
</dbReference>
<organism evidence="8 9">
    <name type="scientific">Owenia fusiformis</name>
    <name type="common">Polychaete worm</name>
    <dbReference type="NCBI Taxonomy" id="6347"/>
    <lineage>
        <taxon>Eukaryota</taxon>
        <taxon>Metazoa</taxon>
        <taxon>Spiralia</taxon>
        <taxon>Lophotrochozoa</taxon>
        <taxon>Annelida</taxon>
        <taxon>Polychaeta</taxon>
        <taxon>Sedentaria</taxon>
        <taxon>Canalipalpata</taxon>
        <taxon>Sabellida</taxon>
        <taxon>Oweniida</taxon>
        <taxon>Oweniidae</taxon>
        <taxon>Owenia</taxon>
    </lineage>
</organism>
<evidence type="ECO:0000256" key="1">
    <source>
        <dbReference type="ARBA" id="ARBA00004370"/>
    </source>
</evidence>
<reference evidence="8" key="1">
    <citation type="submission" date="2022-03" db="EMBL/GenBank/DDBJ databases">
        <authorList>
            <person name="Martin C."/>
        </authorList>
    </citation>
    <scope>NUCLEOTIDE SEQUENCE</scope>
</reference>
<evidence type="ECO:0000313" key="9">
    <source>
        <dbReference type="Proteomes" id="UP000749559"/>
    </source>
</evidence>
<protein>
    <submittedName>
        <fullName evidence="8">Uncharacterized protein</fullName>
    </submittedName>
</protein>
<feature type="region of interest" description="Disordered" evidence="5">
    <location>
        <begin position="524"/>
        <end position="543"/>
    </location>
</feature>
<dbReference type="GO" id="GO:0016020">
    <property type="term" value="C:membrane"/>
    <property type="evidence" value="ECO:0007669"/>
    <property type="project" value="UniProtKB-SubCell"/>
</dbReference>
<accession>A0A8J1Y258</accession>
<dbReference type="PANTHER" id="PTHR46641">
    <property type="entry name" value="FMRFAMIDE RECEPTOR-RELATED"/>
    <property type="match status" value="1"/>
</dbReference>
<feature type="transmembrane region" description="Helical" evidence="6">
    <location>
        <begin position="443"/>
        <end position="466"/>
    </location>
</feature>
<feature type="transmembrane region" description="Helical" evidence="6">
    <location>
        <begin position="399"/>
        <end position="423"/>
    </location>
</feature>
<feature type="transmembrane region" description="Helical" evidence="6">
    <location>
        <begin position="255"/>
        <end position="277"/>
    </location>
</feature>
<comment type="subcellular location">
    <subcellularLocation>
        <location evidence="1">Membrane</location>
    </subcellularLocation>
</comment>
<dbReference type="InterPro" id="IPR017452">
    <property type="entry name" value="GPCR_Rhodpsn_7TM"/>
</dbReference>
<evidence type="ECO:0000256" key="2">
    <source>
        <dbReference type="ARBA" id="ARBA00022692"/>
    </source>
</evidence>
<dbReference type="SUPFAM" id="SSF81321">
    <property type="entry name" value="Family A G protein-coupled receptor-like"/>
    <property type="match status" value="1"/>
</dbReference>
<dbReference type="AlphaFoldDB" id="A0A8J1Y258"/>
<keyword evidence="7" id="KW-0732">Signal</keyword>
<feature type="signal peptide" evidence="7">
    <location>
        <begin position="1"/>
        <end position="16"/>
    </location>
</feature>
<feature type="transmembrane region" description="Helical" evidence="6">
    <location>
        <begin position="177"/>
        <end position="200"/>
    </location>
</feature>
<dbReference type="CDD" id="cd14978">
    <property type="entry name" value="7tmA_FMRFamide_R-like"/>
    <property type="match status" value="1"/>
</dbReference>
<dbReference type="Pfam" id="PF00001">
    <property type="entry name" value="7tm_1"/>
    <property type="match status" value="1"/>
</dbReference>
<dbReference type="InterPro" id="IPR000276">
    <property type="entry name" value="GPCR_Rhodpsn"/>
</dbReference>
<dbReference type="GO" id="GO:0004930">
    <property type="term" value="F:G protein-coupled receptor activity"/>
    <property type="evidence" value="ECO:0007669"/>
    <property type="project" value="InterPro"/>
</dbReference>
<dbReference type="EMBL" id="CAIIXF020000004">
    <property type="protein sequence ID" value="CAH1781136.1"/>
    <property type="molecule type" value="Genomic_DNA"/>
</dbReference>
<dbReference type="Gene3D" id="1.20.1070.10">
    <property type="entry name" value="Rhodopsin 7-helix transmembrane proteins"/>
    <property type="match status" value="1"/>
</dbReference>
<feature type="transmembrane region" description="Helical" evidence="6">
    <location>
        <begin position="298"/>
        <end position="323"/>
    </location>
</feature>
<feature type="transmembrane region" description="Helical" evidence="6">
    <location>
        <begin position="212"/>
        <end position="235"/>
    </location>
</feature>
<gene>
    <name evidence="8" type="ORF">OFUS_LOCUS7745</name>
</gene>
<dbReference type="InterPro" id="IPR052954">
    <property type="entry name" value="GPCR-Ligand_Int"/>
</dbReference>
<proteinExistence type="predicted"/>
<keyword evidence="9" id="KW-1185">Reference proteome</keyword>
<keyword evidence="3 6" id="KW-1133">Transmembrane helix</keyword>
<evidence type="ECO:0000256" key="4">
    <source>
        <dbReference type="ARBA" id="ARBA00023136"/>
    </source>
</evidence>
<feature type="region of interest" description="Disordered" evidence="5">
    <location>
        <begin position="52"/>
        <end position="80"/>
    </location>
</feature>
<feature type="transmembrane region" description="Helical" evidence="6">
    <location>
        <begin position="353"/>
        <end position="378"/>
    </location>
</feature>
<evidence type="ECO:0000256" key="5">
    <source>
        <dbReference type="SAM" id="MobiDB-lite"/>
    </source>
</evidence>
<keyword evidence="4 6" id="KW-0472">Membrane</keyword>
<dbReference type="PANTHER" id="PTHR46641:SF25">
    <property type="entry name" value="CNMAMIDE RECEPTOR-RELATED"/>
    <property type="match status" value="1"/>
</dbReference>
<feature type="compositionally biased region" description="Low complexity" evidence="5">
    <location>
        <begin position="52"/>
        <end position="61"/>
    </location>
</feature>
<comment type="caution">
    <text evidence="8">The sequence shown here is derived from an EMBL/GenBank/DDBJ whole genome shotgun (WGS) entry which is preliminary data.</text>
</comment>
<dbReference type="OrthoDB" id="9983318at2759"/>
<evidence type="ECO:0000313" key="8">
    <source>
        <dbReference type="EMBL" id="CAH1781136.1"/>
    </source>
</evidence>
<evidence type="ECO:0000256" key="6">
    <source>
        <dbReference type="SAM" id="Phobius"/>
    </source>
</evidence>